<proteinExistence type="predicted"/>
<accession>A0A4Q9N527</accession>
<reference evidence="1" key="1">
    <citation type="submission" date="2019-01" db="EMBL/GenBank/DDBJ databases">
        <title>Draft genome sequences of three monokaryotic isolates of the white-rot basidiomycete fungus Dichomitus squalens.</title>
        <authorList>
            <consortium name="DOE Joint Genome Institute"/>
            <person name="Lopez S.C."/>
            <person name="Andreopoulos B."/>
            <person name="Pangilinan J."/>
            <person name="Lipzen A."/>
            <person name="Riley R."/>
            <person name="Ahrendt S."/>
            <person name="Ng V."/>
            <person name="Barry K."/>
            <person name="Daum C."/>
            <person name="Grigoriev I.V."/>
            <person name="Hilden K.S."/>
            <person name="Makela M.R."/>
            <person name="de Vries R.P."/>
        </authorList>
    </citation>
    <scope>NUCLEOTIDE SEQUENCE [LARGE SCALE GENOMIC DNA]</scope>
    <source>
        <strain evidence="1">OM18370.1</strain>
    </source>
</reference>
<evidence type="ECO:0000313" key="1">
    <source>
        <dbReference type="EMBL" id="TBU35750.1"/>
    </source>
</evidence>
<protein>
    <submittedName>
        <fullName evidence="1">Uncharacterized protein</fullName>
    </submittedName>
</protein>
<dbReference type="EMBL" id="ML143386">
    <property type="protein sequence ID" value="TBU35750.1"/>
    <property type="molecule type" value="Genomic_DNA"/>
</dbReference>
<name>A0A4Q9N527_9APHY</name>
<organism evidence="1">
    <name type="scientific">Dichomitus squalens</name>
    <dbReference type="NCBI Taxonomy" id="114155"/>
    <lineage>
        <taxon>Eukaryota</taxon>
        <taxon>Fungi</taxon>
        <taxon>Dikarya</taxon>
        <taxon>Basidiomycota</taxon>
        <taxon>Agaricomycotina</taxon>
        <taxon>Agaricomycetes</taxon>
        <taxon>Polyporales</taxon>
        <taxon>Polyporaceae</taxon>
        <taxon>Dichomitus</taxon>
    </lineage>
</organism>
<sequence>MPAAGTSGQPALLAVYRPASHDDASSPLPSPSLHLMLFRRSNHFTYQLPTYTEWTRCHVRSTLCASQRRSTTWSTVALIIFPAHQLGQARHHLSCRYESRKAKHSAQR</sequence>
<gene>
    <name evidence="1" type="ORF">BD311DRAFT_13107</name>
</gene>
<dbReference type="AlphaFoldDB" id="A0A4Q9N527"/>
<dbReference type="Proteomes" id="UP000292957">
    <property type="component" value="Unassembled WGS sequence"/>
</dbReference>